<evidence type="ECO:0000256" key="1">
    <source>
        <dbReference type="SAM" id="Phobius"/>
    </source>
</evidence>
<accession>A0A0L6VSZ1</accession>
<keyword evidence="3" id="KW-1185">Reference proteome</keyword>
<dbReference type="Proteomes" id="UP000037035">
    <property type="component" value="Unassembled WGS sequence"/>
</dbReference>
<dbReference type="OrthoDB" id="2155283at2759"/>
<feature type="transmembrane region" description="Helical" evidence="1">
    <location>
        <begin position="241"/>
        <end position="258"/>
    </location>
</feature>
<feature type="transmembrane region" description="Helical" evidence="1">
    <location>
        <begin position="317"/>
        <end position="337"/>
    </location>
</feature>
<keyword evidence="1" id="KW-0812">Transmembrane</keyword>
<reference evidence="2 3" key="1">
    <citation type="submission" date="2015-08" db="EMBL/GenBank/DDBJ databases">
        <title>Next Generation Sequencing and Analysis of the Genome of Puccinia sorghi L Schw, the Causal Agent of Maize Common Rust.</title>
        <authorList>
            <person name="Rochi L."/>
            <person name="Burguener G."/>
            <person name="Darino M."/>
            <person name="Turjanski A."/>
            <person name="Kreff E."/>
            <person name="Dieguez M.J."/>
            <person name="Sacco F."/>
        </authorList>
    </citation>
    <scope>NUCLEOTIDE SEQUENCE [LARGE SCALE GENOMIC DNA]</scope>
    <source>
        <strain evidence="2 3">RO10H11247</strain>
    </source>
</reference>
<feature type="transmembrane region" description="Helical" evidence="1">
    <location>
        <begin position="279"/>
        <end position="297"/>
    </location>
</feature>
<keyword evidence="1" id="KW-1133">Transmembrane helix</keyword>
<name>A0A0L6VSZ1_9BASI</name>
<keyword evidence="1" id="KW-0472">Membrane</keyword>
<evidence type="ECO:0000313" key="2">
    <source>
        <dbReference type="EMBL" id="KNZ63826.1"/>
    </source>
</evidence>
<comment type="caution">
    <text evidence="2">The sequence shown here is derived from an EMBL/GenBank/DDBJ whole genome shotgun (WGS) entry which is preliminary data.</text>
</comment>
<dbReference type="AlphaFoldDB" id="A0A0L6VSZ1"/>
<protein>
    <submittedName>
        <fullName evidence="2">Uncharacterized protein</fullName>
    </submittedName>
</protein>
<organism evidence="2 3">
    <name type="scientific">Puccinia sorghi</name>
    <dbReference type="NCBI Taxonomy" id="27349"/>
    <lineage>
        <taxon>Eukaryota</taxon>
        <taxon>Fungi</taxon>
        <taxon>Dikarya</taxon>
        <taxon>Basidiomycota</taxon>
        <taxon>Pucciniomycotina</taxon>
        <taxon>Pucciniomycetes</taxon>
        <taxon>Pucciniales</taxon>
        <taxon>Pucciniaceae</taxon>
        <taxon>Puccinia</taxon>
    </lineage>
</organism>
<proteinExistence type="predicted"/>
<sequence length="374" mass="43180">MHATSFYFPHDQKQELLYLEADHFLRYSSRSRCVNQAALVNQISAVSDSSTPWWQYLRMRQDENRIIFIMFPAFQKYQSLYNIYYYMGCVGWGGLGWTLDTGGGAGWSCCRIPSTRWQAKREIRPAWDGTLNSSQRMKKTRKQYYYLVRLRQCRIADPLRLPPQLLLTVLPPPCLPLLSLGCPLDPPQLQPDSNWEILNIIFPIFRCRNSHACSTFCTTSPSLQASPPSDPLLTFSLYPDQQSVVCLFVFFLLIHLPSSSELARPTNDQHLNGFLPRSYFSLCYSFPIFFLFFQKSFPDVFLSLSSTFVSRYPSYSLLTSFCTTLCLCYTIQIRFFITVLQQMARNDPMISMLSPALNPPCWSPSLFLALRSQS</sequence>
<gene>
    <name evidence="2" type="ORF">VP01_1097g1</name>
</gene>
<evidence type="ECO:0000313" key="3">
    <source>
        <dbReference type="Proteomes" id="UP000037035"/>
    </source>
</evidence>
<dbReference type="VEuPathDB" id="FungiDB:VP01_1097g1"/>
<dbReference type="EMBL" id="LAVV01001087">
    <property type="protein sequence ID" value="KNZ63826.1"/>
    <property type="molecule type" value="Genomic_DNA"/>
</dbReference>